<reference evidence="3" key="1">
    <citation type="journal article" date="2015" name="J. Biotechnol.">
        <title>Complete genome sequence of the actinobacterium Streptomyces glaucescens GLA.O (DSM 40922) consisting of a linear chromosome and one linear plasmid.</title>
        <authorList>
            <person name="Ortseifen V."/>
            <person name="Winkler A."/>
            <person name="Albersmeier A."/>
            <person name="Wendler S."/>
            <person name="Puhler A."/>
            <person name="Kalinowski J."/>
            <person name="Ruckert C."/>
        </authorList>
    </citation>
    <scope>NUCLEOTIDE SEQUENCE [LARGE SCALE GENOMIC DNA]</scope>
    <source>
        <strain evidence="3">DSM 40922 / GLA O</strain>
    </source>
</reference>
<dbReference type="HOGENOM" id="CLU_3104335_0_0_11"/>
<keyword evidence="3" id="KW-1185">Reference proteome</keyword>
<sequence>MTLPDARGLVPAVPHGAPAVDAGPPRTGRFPSSPEAPIGQSGNRRRDPYAR</sequence>
<evidence type="ECO:0000256" key="1">
    <source>
        <dbReference type="SAM" id="MobiDB-lite"/>
    </source>
</evidence>
<accession>A0A089XDL1</accession>
<feature type="region of interest" description="Disordered" evidence="1">
    <location>
        <begin position="1"/>
        <end position="51"/>
    </location>
</feature>
<dbReference type="KEGG" id="sgu:SGLAU_30745"/>
<gene>
    <name evidence="2" type="ORF">SGLAU_30745</name>
</gene>
<organism evidence="2 3">
    <name type="scientific">Streptomyces glaucescens</name>
    <dbReference type="NCBI Taxonomy" id="1907"/>
    <lineage>
        <taxon>Bacteria</taxon>
        <taxon>Bacillati</taxon>
        <taxon>Actinomycetota</taxon>
        <taxon>Actinomycetes</taxon>
        <taxon>Kitasatosporales</taxon>
        <taxon>Streptomycetaceae</taxon>
        <taxon>Streptomyces</taxon>
    </lineage>
</organism>
<dbReference type="Proteomes" id="UP000029482">
    <property type="component" value="Chromosome"/>
</dbReference>
<name>A0A089XDL1_STRGA</name>
<evidence type="ECO:0000313" key="2">
    <source>
        <dbReference type="EMBL" id="AIS02083.1"/>
    </source>
</evidence>
<proteinExistence type="predicted"/>
<evidence type="ECO:0000313" key="3">
    <source>
        <dbReference type="Proteomes" id="UP000029482"/>
    </source>
</evidence>
<dbReference type="EMBL" id="CP009438">
    <property type="protein sequence ID" value="AIS02083.1"/>
    <property type="molecule type" value="Genomic_DNA"/>
</dbReference>
<protein>
    <submittedName>
        <fullName evidence="2">Uncharacterized protein</fullName>
    </submittedName>
</protein>
<dbReference type="AlphaFoldDB" id="A0A089XDL1"/>